<gene>
    <name evidence="3" type="ORF">K457DRAFT_127589</name>
</gene>
<reference evidence="3 4" key="1">
    <citation type="submission" date="2016-05" db="EMBL/GenBank/DDBJ databases">
        <title>Genome sequencing reveals origins of a unique bacterial endosymbiosis in the earliest lineages of terrestrial Fungi.</title>
        <authorList>
            <consortium name="DOE Joint Genome Institute"/>
            <person name="Uehling J."/>
            <person name="Gryganskyi A."/>
            <person name="Hameed K."/>
            <person name="Tschaplinski T."/>
            <person name="Misztal P."/>
            <person name="Wu S."/>
            <person name="Desiro A."/>
            <person name="Vande Pol N."/>
            <person name="Du Z.-Y."/>
            <person name="Zienkiewicz A."/>
            <person name="Zienkiewicz K."/>
            <person name="Morin E."/>
            <person name="Tisserant E."/>
            <person name="Splivallo R."/>
            <person name="Hainaut M."/>
            <person name="Henrissat B."/>
            <person name="Ohm R."/>
            <person name="Kuo A."/>
            <person name="Yan J."/>
            <person name="Lipzen A."/>
            <person name="Nolan M."/>
            <person name="Labutti K."/>
            <person name="Barry K."/>
            <person name="Goldstein A."/>
            <person name="Labbe J."/>
            <person name="Schadt C."/>
            <person name="Tuskan G."/>
            <person name="Grigoriev I."/>
            <person name="Martin F."/>
            <person name="Vilgalys R."/>
            <person name="Bonito G."/>
        </authorList>
    </citation>
    <scope>NUCLEOTIDE SEQUENCE [LARGE SCALE GENOMIC DNA]</scope>
    <source>
        <strain evidence="3 4">AG-77</strain>
    </source>
</reference>
<evidence type="ECO:0000313" key="3">
    <source>
        <dbReference type="EMBL" id="OAQ27454.1"/>
    </source>
</evidence>
<dbReference type="InterPro" id="IPR013087">
    <property type="entry name" value="Znf_C2H2_type"/>
</dbReference>
<organism evidence="3 4">
    <name type="scientific">Linnemannia elongata AG-77</name>
    <dbReference type="NCBI Taxonomy" id="1314771"/>
    <lineage>
        <taxon>Eukaryota</taxon>
        <taxon>Fungi</taxon>
        <taxon>Fungi incertae sedis</taxon>
        <taxon>Mucoromycota</taxon>
        <taxon>Mortierellomycotina</taxon>
        <taxon>Mortierellomycetes</taxon>
        <taxon>Mortierellales</taxon>
        <taxon>Mortierellaceae</taxon>
        <taxon>Linnemannia</taxon>
    </lineage>
</organism>
<sequence length="513" mass="56814">MLREARQRIQGDSDNVLCKEGVSSTVTTLTSDSITLPHASHGELLNDTSTTTFGLPSTAFIKGSICITGPFSIGDHHGHQNQAFLLTSGNLDCTRSSEDPSKWRGLSQGASERLLLQADDQRLDHQDRLSRLDLHTMRLIRLSQHIERYLNGQPNLYHGNRIMEHLDTMLKFLHENDSLHDHLKQIPDSVALVRCDIPLYNPSKPECKEIIEQVVVEHYRSPWTMQWGHRVRVAQVQNPHLWFMSLANGPERSDEFFFDDYNPINHETQSVKVPATPPAVAVTPVVVDLPPDSDTSMDVDIQPLDASVSNSSALSLPGTSLPPPGVSESVQLAQPHLSVITQESLDTSDPSLEATNLDTTQGHGGIDSSDDNESISSRSLRPFRCPYPGCPNSYAKKVGQETHTIKHYETFPCDSCEYTTEMSIWGCDGSATIARSCLHGSRSPESILVVTRMDNHRLLIRRLSLLRYAANANHQSTSISPSHAKNDSDNNDSNNNDTNNNDSNNNANDSSND</sequence>
<evidence type="ECO:0000259" key="2">
    <source>
        <dbReference type="PROSITE" id="PS00028"/>
    </source>
</evidence>
<feature type="compositionally biased region" description="Low complexity" evidence="1">
    <location>
        <begin position="491"/>
        <end position="513"/>
    </location>
</feature>
<dbReference type="Proteomes" id="UP000078512">
    <property type="component" value="Unassembled WGS sequence"/>
</dbReference>
<name>A0A197JT08_9FUNG</name>
<feature type="compositionally biased region" description="Polar residues" evidence="1">
    <location>
        <begin position="474"/>
        <end position="483"/>
    </location>
</feature>
<dbReference type="AlphaFoldDB" id="A0A197JT08"/>
<feature type="domain" description="C2H2-type" evidence="2">
    <location>
        <begin position="385"/>
        <end position="407"/>
    </location>
</feature>
<dbReference type="EMBL" id="KV442057">
    <property type="protein sequence ID" value="OAQ27454.1"/>
    <property type="molecule type" value="Genomic_DNA"/>
</dbReference>
<evidence type="ECO:0000256" key="1">
    <source>
        <dbReference type="SAM" id="MobiDB-lite"/>
    </source>
</evidence>
<keyword evidence="4" id="KW-1185">Reference proteome</keyword>
<dbReference type="OrthoDB" id="2421049at2759"/>
<feature type="compositionally biased region" description="Polar residues" evidence="1">
    <location>
        <begin position="343"/>
        <end position="361"/>
    </location>
</feature>
<feature type="region of interest" description="Disordered" evidence="1">
    <location>
        <begin position="474"/>
        <end position="513"/>
    </location>
</feature>
<dbReference type="PROSITE" id="PS00028">
    <property type="entry name" value="ZINC_FINGER_C2H2_1"/>
    <property type="match status" value="1"/>
</dbReference>
<feature type="region of interest" description="Disordered" evidence="1">
    <location>
        <begin position="343"/>
        <end position="380"/>
    </location>
</feature>
<accession>A0A197JT08</accession>
<proteinExistence type="predicted"/>
<evidence type="ECO:0000313" key="4">
    <source>
        <dbReference type="Proteomes" id="UP000078512"/>
    </source>
</evidence>
<protein>
    <recommendedName>
        <fullName evidence="2">C2H2-type domain-containing protein</fullName>
    </recommendedName>
</protein>